<gene>
    <name evidence="5" type="ORF">BGP80_02040</name>
</gene>
<name>A0A2S3W783_PSEPU</name>
<dbReference type="PANTHER" id="PTHR34596">
    <property type="entry name" value="CHITOPORIN"/>
    <property type="match status" value="1"/>
</dbReference>
<dbReference type="Gene3D" id="2.40.160.10">
    <property type="entry name" value="Porin"/>
    <property type="match status" value="1"/>
</dbReference>
<organism evidence="5 6">
    <name type="scientific">Pseudomonas putida</name>
    <name type="common">Arthrobacter siderocapsulatus</name>
    <dbReference type="NCBI Taxonomy" id="303"/>
    <lineage>
        <taxon>Bacteria</taxon>
        <taxon>Pseudomonadati</taxon>
        <taxon>Pseudomonadota</taxon>
        <taxon>Gammaproteobacteria</taxon>
        <taxon>Pseudomonadales</taxon>
        <taxon>Pseudomonadaceae</taxon>
        <taxon>Pseudomonas</taxon>
    </lineage>
</organism>
<evidence type="ECO:0000313" key="6">
    <source>
        <dbReference type="Proteomes" id="UP000237194"/>
    </source>
</evidence>
<reference evidence="5 6" key="1">
    <citation type="submission" date="2016-08" db="EMBL/GenBank/DDBJ databases">
        <authorList>
            <person name="Seilhamer J.J."/>
        </authorList>
    </citation>
    <scope>NUCLEOTIDE SEQUENCE [LARGE SCALE GENOMIC DNA]</scope>
    <source>
        <strain evidence="5 6">KT-27</strain>
    </source>
</reference>
<evidence type="ECO:0000256" key="3">
    <source>
        <dbReference type="ARBA" id="ARBA00022729"/>
    </source>
</evidence>
<reference evidence="5 6" key="2">
    <citation type="submission" date="2018-03" db="EMBL/GenBank/DDBJ databases">
        <title>Draft genome of Pseudomonas putida strain KT-27.</title>
        <authorList>
            <person name="Yoshizawa S."/>
            <person name="Khan N.H."/>
            <person name="Nishimura M."/>
            <person name="Chiura H.X."/>
            <person name="Ogura Y."/>
            <person name="Hayashi T."/>
            <person name="Kogure K."/>
        </authorList>
    </citation>
    <scope>NUCLEOTIDE SEQUENCE [LARGE SCALE GENOMIC DNA]</scope>
    <source>
        <strain evidence="5 6">KT-27</strain>
    </source>
</reference>
<feature type="signal peptide" evidence="4">
    <location>
        <begin position="1"/>
        <end position="21"/>
    </location>
</feature>
<dbReference type="AlphaFoldDB" id="A0A2S3W783"/>
<keyword evidence="3 4" id="KW-0732">Signal</keyword>
<dbReference type="GO" id="GO:0016020">
    <property type="term" value="C:membrane"/>
    <property type="evidence" value="ECO:0007669"/>
    <property type="project" value="InterPro"/>
</dbReference>
<evidence type="ECO:0000256" key="2">
    <source>
        <dbReference type="ARBA" id="ARBA00022448"/>
    </source>
</evidence>
<dbReference type="InterPro" id="IPR023614">
    <property type="entry name" value="Porin_dom_sf"/>
</dbReference>
<evidence type="ECO:0000256" key="1">
    <source>
        <dbReference type="ARBA" id="ARBA00009075"/>
    </source>
</evidence>
<dbReference type="SUPFAM" id="SSF56935">
    <property type="entry name" value="Porins"/>
    <property type="match status" value="1"/>
</dbReference>
<proteinExistence type="inferred from homology"/>
<dbReference type="EMBL" id="MIND01000018">
    <property type="protein sequence ID" value="POF86785.1"/>
    <property type="molecule type" value="Genomic_DNA"/>
</dbReference>
<accession>A0A2S3W783</accession>
<comment type="similarity">
    <text evidence="1">Belongs to the outer membrane porin (Opr) (TC 1.B.25) family.</text>
</comment>
<evidence type="ECO:0000256" key="4">
    <source>
        <dbReference type="SAM" id="SignalP"/>
    </source>
</evidence>
<dbReference type="GO" id="GO:0015288">
    <property type="term" value="F:porin activity"/>
    <property type="evidence" value="ECO:0007669"/>
    <property type="project" value="TreeGrafter"/>
</dbReference>
<dbReference type="Pfam" id="PF03573">
    <property type="entry name" value="OprD"/>
    <property type="match status" value="1"/>
</dbReference>
<comment type="caution">
    <text evidence="5">The sequence shown here is derived from an EMBL/GenBank/DDBJ whole genome shotgun (WGS) entry which is preliminary data.</text>
</comment>
<dbReference type="Proteomes" id="UP000237194">
    <property type="component" value="Unassembled WGS sequence"/>
</dbReference>
<keyword evidence="2" id="KW-0813">Transport</keyword>
<evidence type="ECO:0000313" key="5">
    <source>
        <dbReference type="EMBL" id="POF86785.1"/>
    </source>
</evidence>
<sequence length="451" mass="49093">MYKSSLALAVALGVLAQQAGAAGFVEDSKLSVSSRTMYFDNNNREAHASSSTNFERPDQRESGQGFKLDYISGFTEGTVGFGVDAQALWGIHLDGGRGYHKSGFMPDDSDGSSVSQWGRFGANAKARFSKTEAHFGSALAPALPILVSNDGRLLPQTFEGGMVTSKEIDNLTINAGQLTHAMGRASSNRTGLSVNGATADSNKFRYGGLDYKLTPDLTLQYYYSNLEDFYKQHFLGATHIFKIADDQSFKTDLRYFDSRSDGKNKDGGPGEYNFNNNGGYEKVDGKVDNKTWSAMFTYTLGGHAFLLGHQQVSDDGGFVWLNQGSVTDGNGNAEGAGGASFYLFTDSMINQFARAGTNTTFGQYSYDFARVGIPGLKTSVSYLRGDDIRNRSGNGTYNEWERDARIDYVIQEGTLKGLGASVRHGSYRGAGESPADQDQTRFIVNYTYAFK</sequence>
<dbReference type="InterPro" id="IPR005318">
    <property type="entry name" value="OM_porin_bac"/>
</dbReference>
<feature type="chain" id="PRO_5015695178" evidence="4">
    <location>
        <begin position="22"/>
        <end position="451"/>
    </location>
</feature>
<dbReference type="RefSeq" id="WP_103435329.1">
    <property type="nucleotide sequence ID" value="NZ_MIND01000018.1"/>
</dbReference>
<protein>
    <submittedName>
        <fullName evidence="5">Porin</fullName>
    </submittedName>
</protein>
<dbReference type="PANTHER" id="PTHR34596:SF2">
    <property type="entry name" value="CHITOPORIN"/>
    <property type="match status" value="1"/>
</dbReference>